<dbReference type="InterPro" id="IPR008922">
    <property type="entry name" value="Di-copper_centre_dom_sf"/>
</dbReference>
<dbReference type="PANTHER" id="PTHR11474">
    <property type="entry name" value="TYROSINASE FAMILY MEMBER"/>
    <property type="match status" value="1"/>
</dbReference>
<reference evidence="3" key="1">
    <citation type="submission" date="2022-06" db="EMBL/GenBank/DDBJ databases">
        <title>Uncovering the hologenomic basis of an extraordinary plant invasion.</title>
        <authorList>
            <person name="Bieker V.C."/>
            <person name="Martin M.D."/>
            <person name="Gilbert T."/>
            <person name="Hodgins K."/>
            <person name="Battlay P."/>
            <person name="Petersen B."/>
            <person name="Wilson J."/>
        </authorList>
    </citation>
    <scope>NUCLEOTIDE SEQUENCE</scope>
    <source>
        <strain evidence="3">AA19_3_7</strain>
        <tissue evidence="3">Leaf</tissue>
    </source>
</reference>
<dbReference type="Gene3D" id="1.10.1280.10">
    <property type="entry name" value="Di-copper center containing domain from catechol oxidase"/>
    <property type="match status" value="1"/>
</dbReference>
<comment type="caution">
    <text evidence="3">The sequence shown here is derived from an EMBL/GenBank/DDBJ whole genome shotgun (WGS) entry which is preliminary data.</text>
</comment>
<keyword evidence="1" id="KW-0479">Metal-binding</keyword>
<dbReference type="GO" id="GO:0016491">
    <property type="term" value="F:oxidoreductase activity"/>
    <property type="evidence" value="ECO:0007669"/>
    <property type="project" value="InterPro"/>
</dbReference>
<dbReference type="PANTHER" id="PTHR11474:SF119">
    <property type="entry name" value="CATECHOL OXIDASE"/>
    <property type="match status" value="1"/>
</dbReference>
<feature type="domain" description="Tyrosinase copper-binding" evidence="2">
    <location>
        <begin position="172"/>
        <end position="261"/>
    </location>
</feature>
<organism evidence="3 4">
    <name type="scientific">Ambrosia artemisiifolia</name>
    <name type="common">Common ragweed</name>
    <dbReference type="NCBI Taxonomy" id="4212"/>
    <lineage>
        <taxon>Eukaryota</taxon>
        <taxon>Viridiplantae</taxon>
        <taxon>Streptophyta</taxon>
        <taxon>Embryophyta</taxon>
        <taxon>Tracheophyta</taxon>
        <taxon>Spermatophyta</taxon>
        <taxon>Magnoliopsida</taxon>
        <taxon>eudicotyledons</taxon>
        <taxon>Gunneridae</taxon>
        <taxon>Pentapetalae</taxon>
        <taxon>asterids</taxon>
        <taxon>campanulids</taxon>
        <taxon>Asterales</taxon>
        <taxon>Asteraceae</taxon>
        <taxon>Asteroideae</taxon>
        <taxon>Heliantheae alliance</taxon>
        <taxon>Heliantheae</taxon>
        <taxon>Ambrosia</taxon>
    </lineage>
</organism>
<dbReference type="InterPro" id="IPR050316">
    <property type="entry name" value="Tyrosinase/Hemocyanin"/>
</dbReference>
<feature type="non-terminal residue" evidence="3">
    <location>
        <position position="1"/>
    </location>
</feature>
<dbReference type="EMBL" id="JAMZMK010010782">
    <property type="protein sequence ID" value="KAI7730416.1"/>
    <property type="molecule type" value="Genomic_DNA"/>
</dbReference>
<dbReference type="Proteomes" id="UP001206925">
    <property type="component" value="Unassembled WGS sequence"/>
</dbReference>
<keyword evidence="4" id="KW-1185">Reference proteome</keyword>
<protein>
    <recommendedName>
        <fullName evidence="2">Tyrosinase copper-binding domain-containing protein</fullName>
    </recommendedName>
</protein>
<dbReference type="AlphaFoldDB" id="A0AAD5BXV0"/>
<evidence type="ECO:0000313" key="3">
    <source>
        <dbReference type="EMBL" id="KAI7730416.1"/>
    </source>
</evidence>
<accession>A0AAD5BXV0</accession>
<gene>
    <name evidence="3" type="ORF">M8C21_025361</name>
</gene>
<sequence length="329" mass="37014">MMTSLCLSTFPTITTSQSPLLSKPSSNIRFKVSCNASNSDNHLKTPDENPNIIHNNNNNNNVDRRNLLLGLGGLYGATNLTNIGSALAYPITAPDDISHCEKASTNIKHPEDAVRGLACCPPTSPAYPKPYVFPSFHKLRVRRPAHKLTPDYIKKYQNAIKKMKALPDEHPHSWKQQGKIHCAYCNGGYTQEMNGRDDLKIQVHGSSLFYPFHRWYLYFYERILGKLIGDPTFALPYWNWDNPMGMMLPAMFEAPGDSNDPKNNPLFDPYRDAGHRPPVIIDLQYSGVDSGAICVDQISDNLSTMYNQMVRARCTDAFFGTDPDPERES</sequence>
<name>A0AAD5BXV0_AMBAR</name>
<proteinExistence type="predicted"/>
<evidence type="ECO:0000313" key="4">
    <source>
        <dbReference type="Proteomes" id="UP001206925"/>
    </source>
</evidence>
<dbReference type="PRINTS" id="PR00092">
    <property type="entry name" value="TYROSINASE"/>
</dbReference>
<dbReference type="InterPro" id="IPR002227">
    <property type="entry name" value="Tyrosinase_Cu-bd"/>
</dbReference>
<dbReference type="SUPFAM" id="SSF48056">
    <property type="entry name" value="Di-copper centre-containing domain"/>
    <property type="match status" value="1"/>
</dbReference>
<dbReference type="GO" id="GO:0046872">
    <property type="term" value="F:metal ion binding"/>
    <property type="evidence" value="ECO:0007669"/>
    <property type="project" value="UniProtKB-KW"/>
</dbReference>
<evidence type="ECO:0000259" key="2">
    <source>
        <dbReference type="Pfam" id="PF00264"/>
    </source>
</evidence>
<dbReference type="Pfam" id="PF00264">
    <property type="entry name" value="Tyrosinase"/>
    <property type="match status" value="1"/>
</dbReference>
<evidence type="ECO:0000256" key="1">
    <source>
        <dbReference type="ARBA" id="ARBA00022723"/>
    </source>
</evidence>